<name>A0A0M9A3Z1_9HYME</name>
<evidence type="ECO:0000313" key="1">
    <source>
        <dbReference type="EMBL" id="KOX76745.1"/>
    </source>
</evidence>
<organism evidence="1 2">
    <name type="scientific">Melipona quadrifasciata</name>
    <dbReference type="NCBI Taxonomy" id="166423"/>
    <lineage>
        <taxon>Eukaryota</taxon>
        <taxon>Metazoa</taxon>
        <taxon>Ecdysozoa</taxon>
        <taxon>Arthropoda</taxon>
        <taxon>Hexapoda</taxon>
        <taxon>Insecta</taxon>
        <taxon>Pterygota</taxon>
        <taxon>Neoptera</taxon>
        <taxon>Endopterygota</taxon>
        <taxon>Hymenoptera</taxon>
        <taxon>Apocrita</taxon>
        <taxon>Aculeata</taxon>
        <taxon>Apoidea</taxon>
        <taxon>Anthophila</taxon>
        <taxon>Apidae</taxon>
        <taxon>Melipona</taxon>
    </lineage>
</organism>
<proteinExistence type="predicted"/>
<sequence>MAILQDHLLVPSRTICSACSRLSMCVSGSTENVVLKRRQCPRHRIVLRQPLVPVSVSANIPRLKRLARPLAFLEKTSRGGTLQRPPKDVVKDCLEAEVVDCRENVVIQQRRRFSPN</sequence>
<reference evidence="1 2" key="1">
    <citation type="submission" date="2015-07" db="EMBL/GenBank/DDBJ databases">
        <title>The genome of Melipona quadrifasciata.</title>
        <authorList>
            <person name="Pan H."/>
            <person name="Kapheim K."/>
        </authorList>
    </citation>
    <scope>NUCLEOTIDE SEQUENCE [LARGE SCALE GENOMIC DNA]</scope>
    <source>
        <strain evidence="1">0111107301</strain>
        <tissue evidence="1">Whole body</tissue>
    </source>
</reference>
<gene>
    <name evidence="1" type="ORF">WN51_11102</name>
</gene>
<dbReference type="EMBL" id="KQ435742">
    <property type="protein sequence ID" value="KOX76745.1"/>
    <property type="molecule type" value="Genomic_DNA"/>
</dbReference>
<evidence type="ECO:0000313" key="2">
    <source>
        <dbReference type="Proteomes" id="UP000053105"/>
    </source>
</evidence>
<dbReference type="OrthoDB" id="10575957at2759"/>
<keyword evidence="2" id="KW-1185">Reference proteome</keyword>
<protein>
    <submittedName>
        <fullName evidence="1">Uncharacterized protein</fullName>
    </submittedName>
</protein>
<accession>A0A0M9A3Z1</accession>
<dbReference type="Proteomes" id="UP000053105">
    <property type="component" value="Unassembled WGS sequence"/>
</dbReference>
<dbReference type="AlphaFoldDB" id="A0A0M9A3Z1"/>